<dbReference type="PANTHER" id="PTHR30093:SF2">
    <property type="entry name" value="TYPE II SECRETION SYSTEM PROTEIN H"/>
    <property type="match status" value="1"/>
</dbReference>
<sequence>MVMGRALYRCRGRGFTVLELLGVLAVIAVLVALLLPAVQQAREQARKLQCQNNLRQLGIGLGHYQFLHKTLPPGAVAVTVPVNVERAPEGIGWIGQILPQMGEQAIYLQVNSEEPLRSFPSDTALTNEMTRAIDDKDSLSAGSGESDAGKFSVPGHPMMSFLQCPSSAGLLGKGFSSYAGCHSSGEKSINADADGLLYVNSSESLEAIPDGSSNTLLLGEGSERLPGQGWLFGDRGTLRNGLPLDLEQKANGLKQQTVALASAVTDAERPAVRMREGLKVGGFASRHSYQVNFLVADGSVRGLSRQIDAAILRQLISRSDGGGVVEF</sequence>
<feature type="domain" description="DUF1559" evidence="1">
    <location>
        <begin position="39"/>
        <end position="309"/>
    </location>
</feature>
<dbReference type="PANTHER" id="PTHR30093">
    <property type="entry name" value="GENERAL SECRETION PATHWAY PROTEIN G"/>
    <property type="match status" value="1"/>
</dbReference>
<dbReference type="SUPFAM" id="SSF54523">
    <property type="entry name" value="Pili subunits"/>
    <property type="match status" value="1"/>
</dbReference>
<reference evidence="2 3" key="2">
    <citation type="submission" date="2019-08" db="EMBL/GenBank/DDBJ databases">
        <authorList>
            <person name="Henke P."/>
        </authorList>
    </citation>
    <scope>NUCLEOTIDE SEQUENCE [LARGE SCALE GENOMIC DNA]</scope>
    <source>
        <strain evidence="2">Phe10_nw2017</strain>
    </source>
</reference>
<proteinExistence type="predicted"/>
<comment type="caution">
    <text evidence="2">The sequence shown here is derived from an EMBL/GenBank/DDBJ whole genome shotgun (WGS) entry which is preliminary data.</text>
</comment>
<dbReference type="AlphaFoldDB" id="A0A5C6M557"/>
<dbReference type="EMBL" id="SRHE01000145">
    <property type="protein sequence ID" value="TWW09930.1"/>
    <property type="molecule type" value="Genomic_DNA"/>
</dbReference>
<dbReference type="InterPro" id="IPR045584">
    <property type="entry name" value="Pilin-like"/>
</dbReference>
<name>A0A5C6M557_9PLAN</name>
<dbReference type="Proteomes" id="UP000321083">
    <property type="component" value="Unassembled WGS sequence"/>
</dbReference>
<accession>A0A5C6M557</accession>
<organism evidence="2 3">
    <name type="scientific">Planctomyces bekefii</name>
    <dbReference type="NCBI Taxonomy" id="1653850"/>
    <lineage>
        <taxon>Bacteria</taxon>
        <taxon>Pseudomonadati</taxon>
        <taxon>Planctomycetota</taxon>
        <taxon>Planctomycetia</taxon>
        <taxon>Planctomycetales</taxon>
        <taxon>Planctomycetaceae</taxon>
        <taxon>Planctomyces</taxon>
    </lineage>
</organism>
<keyword evidence="3" id="KW-1185">Reference proteome</keyword>
<dbReference type="Gene3D" id="3.30.700.10">
    <property type="entry name" value="Glycoprotein, Type 4 Pilin"/>
    <property type="match status" value="1"/>
</dbReference>
<dbReference type="Pfam" id="PF07596">
    <property type="entry name" value="SBP_bac_10"/>
    <property type="match status" value="1"/>
</dbReference>
<gene>
    <name evidence="2" type="ORF">E3A20_09370</name>
</gene>
<evidence type="ECO:0000313" key="2">
    <source>
        <dbReference type="EMBL" id="TWW09930.1"/>
    </source>
</evidence>
<reference evidence="2 3" key="1">
    <citation type="submission" date="2019-08" db="EMBL/GenBank/DDBJ databases">
        <title>100 year-old enigma solved: identification of Planctomyces bekefii, the type genus and species of the phylum Planctomycetes.</title>
        <authorList>
            <person name="Svetlana D.N."/>
            <person name="Overmann J."/>
        </authorList>
    </citation>
    <scope>NUCLEOTIDE SEQUENCE [LARGE SCALE GENOMIC DNA]</scope>
    <source>
        <strain evidence="2">Phe10_nw2017</strain>
    </source>
</reference>
<evidence type="ECO:0000259" key="1">
    <source>
        <dbReference type="Pfam" id="PF07596"/>
    </source>
</evidence>
<protein>
    <submittedName>
        <fullName evidence="2">Prepilin-type N-terminal cleavage/methylation domain-containing protein</fullName>
    </submittedName>
</protein>
<evidence type="ECO:0000313" key="3">
    <source>
        <dbReference type="Proteomes" id="UP000321083"/>
    </source>
</evidence>
<dbReference type="InterPro" id="IPR011453">
    <property type="entry name" value="DUF1559"/>
</dbReference>